<comment type="similarity">
    <text evidence="2">Belongs to the vinculin/alpha-catenin family.</text>
</comment>
<dbReference type="GO" id="GO:0008013">
    <property type="term" value="F:beta-catenin binding"/>
    <property type="evidence" value="ECO:0007669"/>
    <property type="project" value="TreeGrafter"/>
</dbReference>
<dbReference type="GO" id="GO:0051015">
    <property type="term" value="F:actin filament binding"/>
    <property type="evidence" value="ECO:0007669"/>
    <property type="project" value="InterPro"/>
</dbReference>
<keyword evidence="3" id="KW-0963">Cytoplasm</keyword>
<organism evidence="4 5">
    <name type="scientific">Schistosoma mattheei</name>
    <dbReference type="NCBI Taxonomy" id="31246"/>
    <lineage>
        <taxon>Eukaryota</taxon>
        <taxon>Metazoa</taxon>
        <taxon>Spiralia</taxon>
        <taxon>Lophotrochozoa</taxon>
        <taxon>Platyhelminthes</taxon>
        <taxon>Trematoda</taxon>
        <taxon>Digenea</taxon>
        <taxon>Strigeidida</taxon>
        <taxon>Schistosomatoidea</taxon>
        <taxon>Schistosomatidae</taxon>
        <taxon>Schistosoma</taxon>
    </lineage>
</organism>
<sequence length="72" mass="8267">MTNPQRETMAEELAGFLAEKKRFMREIVKWDDSANDIIVLAKKMCVIMMEMTDFIRGKGPLQSTLDVIEVSD</sequence>
<dbReference type="GO" id="GO:0016342">
    <property type="term" value="C:catenin complex"/>
    <property type="evidence" value="ECO:0007669"/>
    <property type="project" value="TreeGrafter"/>
</dbReference>
<name>A0A3P8CDV1_9TREM</name>
<reference evidence="4 5" key="1">
    <citation type="submission" date="2018-11" db="EMBL/GenBank/DDBJ databases">
        <authorList>
            <consortium name="Pathogen Informatics"/>
        </authorList>
    </citation>
    <scope>NUCLEOTIDE SEQUENCE [LARGE SCALE GENOMIC DNA]</scope>
    <source>
        <strain>Denwood</strain>
        <strain evidence="5">Zambia</strain>
    </source>
</reference>
<dbReference type="Pfam" id="PF01044">
    <property type="entry name" value="Vinculin"/>
    <property type="match status" value="1"/>
</dbReference>
<dbReference type="SUPFAM" id="SSF47220">
    <property type="entry name" value="alpha-catenin/vinculin-like"/>
    <property type="match status" value="1"/>
</dbReference>
<evidence type="ECO:0000313" key="4">
    <source>
        <dbReference type="EMBL" id="VDO82352.1"/>
    </source>
</evidence>
<evidence type="ECO:0000256" key="1">
    <source>
        <dbReference type="ARBA" id="ARBA00004496"/>
    </source>
</evidence>
<dbReference type="GO" id="GO:0016477">
    <property type="term" value="P:cell migration"/>
    <property type="evidence" value="ECO:0007669"/>
    <property type="project" value="TreeGrafter"/>
</dbReference>
<dbReference type="GO" id="GO:0005737">
    <property type="term" value="C:cytoplasm"/>
    <property type="evidence" value="ECO:0007669"/>
    <property type="project" value="UniProtKB-SubCell"/>
</dbReference>
<proteinExistence type="inferred from homology"/>
<dbReference type="InterPro" id="IPR006077">
    <property type="entry name" value="Vinculin/catenin"/>
</dbReference>
<protein>
    <submittedName>
        <fullName evidence="4">Uncharacterized protein</fullName>
    </submittedName>
</protein>
<dbReference type="InterPro" id="IPR036723">
    <property type="entry name" value="Alpha-catenin/vinculin-like_sf"/>
</dbReference>
<dbReference type="GO" id="GO:0098609">
    <property type="term" value="P:cell-cell adhesion"/>
    <property type="evidence" value="ECO:0007669"/>
    <property type="project" value="TreeGrafter"/>
</dbReference>
<keyword evidence="5" id="KW-1185">Reference proteome</keyword>
<dbReference type="PANTHER" id="PTHR18914:SF9">
    <property type="entry name" value="CATENIN ALPHA"/>
    <property type="match status" value="1"/>
</dbReference>
<accession>A0A3P8CDV1</accession>
<dbReference type="PANTHER" id="PTHR18914">
    <property type="entry name" value="ALPHA CATENIN"/>
    <property type="match status" value="1"/>
</dbReference>
<dbReference type="Gene3D" id="1.20.120.230">
    <property type="entry name" value="Alpha-catenin/vinculin-like"/>
    <property type="match status" value="1"/>
</dbReference>
<evidence type="ECO:0000313" key="5">
    <source>
        <dbReference type="Proteomes" id="UP000269396"/>
    </source>
</evidence>
<evidence type="ECO:0000256" key="3">
    <source>
        <dbReference type="ARBA" id="ARBA00022490"/>
    </source>
</evidence>
<dbReference type="Proteomes" id="UP000269396">
    <property type="component" value="Unassembled WGS sequence"/>
</dbReference>
<dbReference type="AlphaFoldDB" id="A0A3P8CDV1"/>
<dbReference type="EMBL" id="UZAL01002315">
    <property type="protein sequence ID" value="VDO82352.1"/>
    <property type="molecule type" value="Genomic_DNA"/>
</dbReference>
<comment type="subcellular location">
    <subcellularLocation>
        <location evidence="1">Cytoplasm</location>
    </subcellularLocation>
</comment>
<gene>
    <name evidence="4" type="ORF">SMTD_LOCUS1885</name>
</gene>
<dbReference type="GO" id="GO:0005912">
    <property type="term" value="C:adherens junction"/>
    <property type="evidence" value="ECO:0007669"/>
    <property type="project" value="TreeGrafter"/>
</dbReference>
<evidence type="ECO:0000256" key="2">
    <source>
        <dbReference type="ARBA" id="ARBA00008376"/>
    </source>
</evidence>